<gene>
    <name evidence="1" type="ORF">Klosneuvirus_4_77</name>
</gene>
<proteinExistence type="predicted"/>
<name>A0A1V0SKL9_9VIRU</name>
<protein>
    <submittedName>
        <fullName evidence="1">Uncharacterized protein</fullName>
    </submittedName>
</protein>
<evidence type="ECO:0000313" key="1">
    <source>
        <dbReference type="EMBL" id="ARF12262.1"/>
    </source>
</evidence>
<accession>A0A1V0SKL9</accession>
<dbReference type="EMBL" id="KY684111">
    <property type="protein sequence ID" value="ARF12262.1"/>
    <property type="molecule type" value="Genomic_DNA"/>
</dbReference>
<sequence length="237" mass="27476">MDKFLVDFDDAEEILYSDEKCDEKCQECQEFYIIKDNKCSKCLNGEYKCIRCKEYFTTEKHSKCTNCKLYDEYDVDKMTLVDVINLPDSIFKSELMTANLAELYNSCKNIRNYRHKLLVNNTEFNLLKHLCSGKYSGEIFAILDGKANFPAVILPASFANQLLDEIVKGPDERWRYEHAIASFVLDIWNIQDGQILACYYKNTGTLVRCPNDIGTLIGLWNRLIENSFSRNSLINTL</sequence>
<reference evidence="1" key="1">
    <citation type="journal article" date="2017" name="Science">
        <title>Giant viruses with an expanded complement of translation system components.</title>
        <authorList>
            <person name="Schulz F."/>
            <person name="Yutin N."/>
            <person name="Ivanova N.N."/>
            <person name="Ortega D.R."/>
            <person name="Lee T.K."/>
            <person name="Vierheilig J."/>
            <person name="Daims H."/>
            <person name="Horn M."/>
            <person name="Wagner M."/>
            <person name="Jensen G.J."/>
            <person name="Kyrpides N.C."/>
            <person name="Koonin E.V."/>
            <person name="Woyke T."/>
        </authorList>
    </citation>
    <scope>NUCLEOTIDE SEQUENCE</scope>
    <source>
        <strain evidence="1">KNV1</strain>
    </source>
</reference>
<organism evidence="1">
    <name type="scientific">Klosneuvirus KNV1</name>
    <dbReference type="NCBI Taxonomy" id="1977640"/>
    <lineage>
        <taxon>Viruses</taxon>
        <taxon>Varidnaviria</taxon>
        <taxon>Bamfordvirae</taxon>
        <taxon>Nucleocytoviricota</taxon>
        <taxon>Megaviricetes</taxon>
        <taxon>Imitervirales</taxon>
        <taxon>Mimiviridae</taxon>
        <taxon>Klosneuvirinae</taxon>
        <taxon>Klosneuvirus</taxon>
    </lineage>
</organism>